<evidence type="ECO:0000256" key="3">
    <source>
        <dbReference type="ARBA" id="ARBA00004738"/>
    </source>
</evidence>
<evidence type="ECO:0000256" key="2">
    <source>
        <dbReference type="ARBA" id="ARBA00003691"/>
    </source>
</evidence>
<comment type="similarity">
    <text evidence="5">Belongs to the pyridoxamine 5'-phosphate oxidase family.</text>
</comment>
<dbReference type="InterPro" id="IPR011576">
    <property type="entry name" value="Pyridox_Oxase_N"/>
</dbReference>
<evidence type="ECO:0000256" key="8">
    <source>
        <dbReference type="ARBA" id="ARBA00022630"/>
    </source>
</evidence>
<evidence type="ECO:0000256" key="11">
    <source>
        <dbReference type="ARBA" id="ARBA00023096"/>
    </source>
</evidence>
<keyword evidence="10" id="KW-0560">Oxidoreductase</keyword>
<evidence type="ECO:0000256" key="9">
    <source>
        <dbReference type="ARBA" id="ARBA00022643"/>
    </source>
</evidence>
<comment type="pathway">
    <text evidence="3">Cofactor metabolism; pyridoxal 5'-phosphate salvage; pyridoxal 5'-phosphate from pyridoxamine 5'-phosphate: step 1/1.</text>
</comment>
<evidence type="ECO:0000313" key="18">
    <source>
        <dbReference type="Proteomes" id="UP000187013"/>
    </source>
</evidence>
<evidence type="ECO:0000256" key="12">
    <source>
        <dbReference type="ARBA" id="ARBA00050700"/>
    </source>
</evidence>
<dbReference type="EC" id="1.4.3.5" evidence="7"/>
<evidence type="ECO:0000256" key="7">
    <source>
        <dbReference type="ARBA" id="ARBA00012801"/>
    </source>
</evidence>
<organism evidence="17 18">
    <name type="scientific">Zygosaccharomyces rouxii</name>
    <dbReference type="NCBI Taxonomy" id="4956"/>
    <lineage>
        <taxon>Eukaryota</taxon>
        <taxon>Fungi</taxon>
        <taxon>Dikarya</taxon>
        <taxon>Ascomycota</taxon>
        <taxon>Saccharomycotina</taxon>
        <taxon>Saccharomycetes</taxon>
        <taxon>Saccharomycetales</taxon>
        <taxon>Saccharomycetaceae</taxon>
        <taxon>Zygosaccharomyces</taxon>
    </lineage>
</organism>
<dbReference type="Pfam" id="PF01243">
    <property type="entry name" value="PNPOx_N"/>
    <property type="match status" value="1"/>
</dbReference>
<comment type="catalytic activity">
    <reaction evidence="12">
        <text>pyridoxamine 5'-phosphate + O2 + H2O = pyridoxal 5'-phosphate + H2O2 + NH4(+)</text>
        <dbReference type="Rhea" id="RHEA:15817"/>
        <dbReference type="ChEBI" id="CHEBI:15377"/>
        <dbReference type="ChEBI" id="CHEBI:15379"/>
        <dbReference type="ChEBI" id="CHEBI:16240"/>
        <dbReference type="ChEBI" id="CHEBI:28938"/>
        <dbReference type="ChEBI" id="CHEBI:58451"/>
        <dbReference type="ChEBI" id="CHEBI:597326"/>
        <dbReference type="EC" id="1.4.3.5"/>
    </reaction>
</comment>
<dbReference type="EMBL" id="BDGX01000001">
    <property type="protein sequence ID" value="GAV46573.1"/>
    <property type="molecule type" value="Genomic_DNA"/>
</dbReference>
<evidence type="ECO:0000256" key="5">
    <source>
        <dbReference type="ARBA" id="ARBA00007301"/>
    </source>
</evidence>
<dbReference type="HAMAP" id="MF_01629">
    <property type="entry name" value="PdxH"/>
    <property type="match status" value="1"/>
</dbReference>
<comment type="cofactor">
    <cofactor evidence="1">
        <name>FMN</name>
        <dbReference type="ChEBI" id="CHEBI:58210"/>
    </cofactor>
</comment>
<dbReference type="Pfam" id="PF10590">
    <property type="entry name" value="PNP_phzG_C"/>
    <property type="match status" value="1"/>
</dbReference>
<comment type="pathway">
    <text evidence="4">Cofactor metabolism; pyridoxal 5'-phosphate salvage; pyridoxal 5'-phosphate from pyridoxine 5'-phosphate: step 1/1.</text>
</comment>
<dbReference type="NCBIfam" id="TIGR00558">
    <property type="entry name" value="pdxH"/>
    <property type="match status" value="1"/>
</dbReference>
<dbReference type="InterPro" id="IPR019740">
    <property type="entry name" value="Pyridox_Oxase_CS"/>
</dbReference>
<evidence type="ECO:0000256" key="10">
    <source>
        <dbReference type="ARBA" id="ARBA00023002"/>
    </source>
</evidence>
<dbReference type="PANTHER" id="PTHR10851">
    <property type="entry name" value="PYRIDOXINE-5-PHOSPHATE OXIDASE"/>
    <property type="match status" value="1"/>
</dbReference>
<comment type="function">
    <text evidence="2">Catalyzes the oxidation of either pyridoxine 5'-phosphate (PNP) or pyridoxamine 5'-phosphate (PMP) into pyridoxal 5'-phosphate (PLP).</text>
</comment>
<evidence type="ECO:0000256" key="13">
    <source>
        <dbReference type="ARBA" id="ARBA00052480"/>
    </source>
</evidence>
<evidence type="ECO:0000256" key="14">
    <source>
        <dbReference type="ARBA" id="ARBA00083138"/>
    </source>
</evidence>
<evidence type="ECO:0000256" key="4">
    <source>
        <dbReference type="ARBA" id="ARBA00005037"/>
    </source>
</evidence>
<accession>A0A1Q2ZTD4</accession>
<dbReference type="GO" id="GO:0004733">
    <property type="term" value="F:pyridoxamine phosphate oxidase activity"/>
    <property type="evidence" value="ECO:0007669"/>
    <property type="project" value="UniProtKB-EC"/>
</dbReference>
<reference evidence="17 18" key="1">
    <citation type="submission" date="2016-08" db="EMBL/GenBank/DDBJ databases">
        <title>Draft genome sequence of allopolyploid Zygosaccharomyces rouxii.</title>
        <authorList>
            <person name="Watanabe J."/>
            <person name="Uehara K."/>
            <person name="Mogi Y."/>
            <person name="Tsukioka Y."/>
        </authorList>
    </citation>
    <scope>NUCLEOTIDE SEQUENCE [LARGE SCALE GENOMIC DNA]</scope>
    <source>
        <strain evidence="17 18">NBRC 110957</strain>
    </source>
</reference>
<dbReference type="eggNOG" id="KOG2586">
    <property type="taxonomic scope" value="Eukaryota"/>
</dbReference>
<comment type="catalytic activity">
    <reaction evidence="13">
        <text>pyridoxine 5'-phosphate + O2 = pyridoxal 5'-phosphate + H2O2</text>
        <dbReference type="Rhea" id="RHEA:15149"/>
        <dbReference type="ChEBI" id="CHEBI:15379"/>
        <dbReference type="ChEBI" id="CHEBI:16240"/>
        <dbReference type="ChEBI" id="CHEBI:58589"/>
        <dbReference type="ChEBI" id="CHEBI:597326"/>
        <dbReference type="EC" id="1.4.3.5"/>
    </reaction>
</comment>
<sequence>MSIGLLRQFVSRISCSLPKYRPFIKTMADDIERTQTPIIFAPETYQYDKSSLNESQLVKDPIEQFTRWFEEAKSDKSETLPEAITFSSAELPSGRVSSRVLLFKELDHRGFVIYSNWGTSKKARDIQSNPHGAINFFWKDLQRQVRVEGFTEHVNRETSERYFKVRPRGSKIGAWSSPQSSTIKSRDELDQLTAANTKKFEGQEEIPCPDYWGGVRVVPLEIEFWQGRPSRLHDRFTYRRKSEHEEWEIIRLAP</sequence>
<comment type="subunit">
    <text evidence="6">Homodimer.</text>
</comment>
<dbReference type="Gene3D" id="2.30.110.10">
    <property type="entry name" value="Electron Transport, Fmn-binding Protein, Chain A"/>
    <property type="match status" value="1"/>
</dbReference>
<proteinExistence type="inferred from homology"/>
<dbReference type="PANTHER" id="PTHR10851:SF0">
    <property type="entry name" value="PYRIDOXINE-5'-PHOSPHATE OXIDASE"/>
    <property type="match status" value="1"/>
</dbReference>
<name>A0A1Q2ZTD4_ZYGRO</name>
<dbReference type="FunFam" id="2.30.110.10:FF:000010">
    <property type="entry name" value="Pyridoxine phosphate oxidase"/>
    <property type="match status" value="1"/>
</dbReference>
<feature type="domain" description="Pyridoxamine 5'-phosphate oxidase N-terminal" evidence="15">
    <location>
        <begin position="82"/>
        <end position="189"/>
    </location>
</feature>
<dbReference type="GO" id="GO:0005758">
    <property type="term" value="C:mitochondrial intermembrane space"/>
    <property type="evidence" value="ECO:0007669"/>
    <property type="project" value="EnsemblFungi"/>
</dbReference>
<gene>
    <name evidence="17" type="ORF">ZYGR_0A01650</name>
</gene>
<dbReference type="PROSITE" id="PS01064">
    <property type="entry name" value="PYRIDOX_OXIDASE"/>
    <property type="match status" value="1"/>
</dbReference>
<dbReference type="UniPathway" id="UPA01068">
    <property type="reaction ID" value="UER00304"/>
</dbReference>
<dbReference type="NCBIfam" id="NF004231">
    <property type="entry name" value="PRK05679.1"/>
    <property type="match status" value="1"/>
</dbReference>
<dbReference type="InterPro" id="IPR012349">
    <property type="entry name" value="Split_barrel_FMN-bd"/>
</dbReference>
<keyword evidence="9" id="KW-0288">FMN</keyword>
<dbReference type="AlphaFoldDB" id="A0A1Q2ZTD4"/>
<keyword evidence="8" id="KW-0285">Flavoprotein</keyword>
<evidence type="ECO:0000256" key="6">
    <source>
        <dbReference type="ARBA" id="ARBA00011738"/>
    </source>
</evidence>
<dbReference type="SUPFAM" id="SSF50475">
    <property type="entry name" value="FMN-binding split barrel"/>
    <property type="match status" value="1"/>
</dbReference>
<dbReference type="InterPro" id="IPR019576">
    <property type="entry name" value="Pyridoxamine_oxidase_dimer_C"/>
</dbReference>
<protein>
    <recommendedName>
        <fullName evidence="7">pyridoxal 5'-phosphate synthase</fullName>
        <ecNumber evidence="7">1.4.3.5</ecNumber>
    </recommendedName>
    <alternativeName>
        <fullName evidence="14">PNP/PMP oxidase</fullName>
    </alternativeName>
</protein>
<evidence type="ECO:0000259" key="16">
    <source>
        <dbReference type="Pfam" id="PF10590"/>
    </source>
</evidence>
<dbReference type="OMA" id="AYFRTRP"/>
<dbReference type="InterPro" id="IPR000659">
    <property type="entry name" value="Pyridox_Oxase"/>
</dbReference>
<evidence type="ECO:0000313" key="17">
    <source>
        <dbReference type="EMBL" id="GAV46573.1"/>
    </source>
</evidence>
<evidence type="ECO:0000256" key="1">
    <source>
        <dbReference type="ARBA" id="ARBA00001917"/>
    </source>
</evidence>
<keyword evidence="11" id="KW-0664">Pyridoxine biosynthesis</keyword>
<comment type="caution">
    <text evidence="17">The sequence shown here is derived from an EMBL/GenBank/DDBJ whole genome shotgun (WGS) entry which is preliminary data.</text>
</comment>
<dbReference type="GO" id="GO:0010181">
    <property type="term" value="F:FMN binding"/>
    <property type="evidence" value="ECO:0007669"/>
    <property type="project" value="EnsemblFungi"/>
</dbReference>
<dbReference type="OrthoDB" id="303614at2759"/>
<feature type="domain" description="Pyridoxine 5'-phosphate oxidase dimerisation C-terminal" evidence="16">
    <location>
        <begin position="212"/>
        <end position="254"/>
    </location>
</feature>
<dbReference type="GO" id="GO:0008615">
    <property type="term" value="P:pyridoxine biosynthetic process"/>
    <property type="evidence" value="ECO:0007669"/>
    <property type="project" value="UniProtKB-KW"/>
</dbReference>
<evidence type="ECO:0000259" key="15">
    <source>
        <dbReference type="Pfam" id="PF01243"/>
    </source>
</evidence>
<dbReference type="PIRSF" id="PIRSF000190">
    <property type="entry name" value="Pyd_amn-ph_oxd"/>
    <property type="match status" value="1"/>
</dbReference>
<dbReference type="Proteomes" id="UP000187013">
    <property type="component" value="Unassembled WGS sequence"/>
</dbReference>